<dbReference type="SUPFAM" id="SSF46785">
    <property type="entry name" value="Winged helix' DNA-binding domain"/>
    <property type="match status" value="1"/>
</dbReference>
<dbReference type="InterPro" id="IPR000524">
    <property type="entry name" value="Tscrpt_reg_HTH_GntR"/>
</dbReference>
<accession>A0A934IPC4</accession>
<keyword evidence="2" id="KW-0238">DNA-binding</keyword>
<dbReference type="Gene3D" id="1.10.10.10">
    <property type="entry name" value="Winged helix-like DNA-binding domain superfamily/Winged helix DNA-binding domain"/>
    <property type="match status" value="1"/>
</dbReference>
<evidence type="ECO:0000256" key="3">
    <source>
        <dbReference type="ARBA" id="ARBA00023163"/>
    </source>
</evidence>
<feature type="compositionally biased region" description="Basic residues" evidence="4">
    <location>
        <begin position="256"/>
        <end position="271"/>
    </location>
</feature>
<organism evidence="6 7">
    <name type="scientific">Acuticoccus mangrovi</name>
    <dbReference type="NCBI Taxonomy" id="2796142"/>
    <lineage>
        <taxon>Bacteria</taxon>
        <taxon>Pseudomonadati</taxon>
        <taxon>Pseudomonadota</taxon>
        <taxon>Alphaproteobacteria</taxon>
        <taxon>Hyphomicrobiales</taxon>
        <taxon>Amorphaceae</taxon>
        <taxon>Acuticoccus</taxon>
    </lineage>
</organism>
<dbReference type="Pfam" id="PF00392">
    <property type="entry name" value="GntR"/>
    <property type="match status" value="1"/>
</dbReference>
<reference evidence="6" key="1">
    <citation type="submission" date="2020-12" db="EMBL/GenBank/DDBJ databases">
        <title>Bacterial taxonomy.</title>
        <authorList>
            <person name="Pan X."/>
        </authorList>
    </citation>
    <scope>NUCLEOTIDE SEQUENCE</scope>
    <source>
        <strain evidence="6">B2012</strain>
    </source>
</reference>
<dbReference type="PANTHER" id="PTHR44846:SF1">
    <property type="entry name" value="MANNOSYL-D-GLYCERATE TRANSPORT_METABOLISM SYSTEM REPRESSOR MNGR-RELATED"/>
    <property type="match status" value="1"/>
</dbReference>
<dbReference type="GO" id="GO:0003700">
    <property type="term" value="F:DNA-binding transcription factor activity"/>
    <property type="evidence" value="ECO:0007669"/>
    <property type="project" value="InterPro"/>
</dbReference>
<dbReference type="InterPro" id="IPR036390">
    <property type="entry name" value="WH_DNA-bd_sf"/>
</dbReference>
<evidence type="ECO:0000313" key="6">
    <source>
        <dbReference type="EMBL" id="MBJ3776270.1"/>
    </source>
</evidence>
<dbReference type="InterPro" id="IPR011663">
    <property type="entry name" value="UTRA"/>
</dbReference>
<dbReference type="SMART" id="SM00866">
    <property type="entry name" value="UTRA"/>
    <property type="match status" value="1"/>
</dbReference>
<dbReference type="Proteomes" id="UP000609531">
    <property type="component" value="Unassembled WGS sequence"/>
</dbReference>
<name>A0A934IPC4_9HYPH</name>
<dbReference type="SMART" id="SM00345">
    <property type="entry name" value="HTH_GNTR"/>
    <property type="match status" value="1"/>
</dbReference>
<dbReference type="PRINTS" id="PR00035">
    <property type="entry name" value="HTHGNTR"/>
</dbReference>
<dbReference type="AlphaFoldDB" id="A0A934IPC4"/>
<dbReference type="CDD" id="cd07377">
    <property type="entry name" value="WHTH_GntR"/>
    <property type="match status" value="1"/>
</dbReference>
<evidence type="ECO:0000256" key="2">
    <source>
        <dbReference type="ARBA" id="ARBA00023125"/>
    </source>
</evidence>
<gene>
    <name evidence="6" type="ORF">JCR33_11255</name>
</gene>
<feature type="domain" description="HTH gntR-type" evidence="5">
    <location>
        <begin position="7"/>
        <end position="75"/>
    </location>
</feature>
<evidence type="ECO:0000259" key="5">
    <source>
        <dbReference type="PROSITE" id="PS50949"/>
    </source>
</evidence>
<dbReference type="Pfam" id="PF07702">
    <property type="entry name" value="UTRA"/>
    <property type="match status" value="1"/>
</dbReference>
<dbReference type="InterPro" id="IPR050679">
    <property type="entry name" value="Bact_HTH_transcr_reg"/>
</dbReference>
<evidence type="ECO:0000313" key="7">
    <source>
        <dbReference type="Proteomes" id="UP000609531"/>
    </source>
</evidence>
<evidence type="ECO:0000256" key="1">
    <source>
        <dbReference type="ARBA" id="ARBA00023015"/>
    </source>
</evidence>
<proteinExistence type="predicted"/>
<dbReference type="RefSeq" id="WP_198882142.1">
    <property type="nucleotide sequence ID" value="NZ_JAEKJA010000007.1"/>
</dbReference>
<dbReference type="Gene3D" id="3.40.1410.10">
    <property type="entry name" value="Chorismate lyase-like"/>
    <property type="match status" value="1"/>
</dbReference>
<dbReference type="InterPro" id="IPR028978">
    <property type="entry name" value="Chorismate_lyase_/UTRA_dom_sf"/>
</dbReference>
<comment type="caution">
    <text evidence="6">The sequence shown here is derived from an EMBL/GenBank/DDBJ whole genome shotgun (WGS) entry which is preliminary data.</text>
</comment>
<sequence>MRLATDPLKTQKVYLLLRDQIATGDLPAGSRLPGEPSLAVDFNVSRVTIRRALARLAEEGMVERRAGSGTFVKGEKPKVHAVIADVANVFGHLIEMGRSTDVRLLSFEYMRPPEVVRDALHLAVDEQVQRSTRVRLVDGVAFSYLTAYVPERIGRVYSEADLAQMPLLELMERTGLRSEEARQEISAVLAGPDVAEALDVDVGAPLVSLTRVVYGPQEQGMEYLHALYRPDRYTLQMDLVRTGSKSARHWSPTVRARPRTVRRQRVAAKKR</sequence>
<keyword evidence="3" id="KW-0804">Transcription</keyword>
<keyword evidence="1" id="KW-0805">Transcription regulation</keyword>
<dbReference type="InterPro" id="IPR036388">
    <property type="entry name" value="WH-like_DNA-bd_sf"/>
</dbReference>
<dbReference type="PROSITE" id="PS50949">
    <property type="entry name" value="HTH_GNTR"/>
    <property type="match status" value="1"/>
</dbReference>
<dbReference type="EMBL" id="JAEKJA010000007">
    <property type="protein sequence ID" value="MBJ3776270.1"/>
    <property type="molecule type" value="Genomic_DNA"/>
</dbReference>
<dbReference type="SUPFAM" id="SSF64288">
    <property type="entry name" value="Chorismate lyase-like"/>
    <property type="match status" value="1"/>
</dbReference>
<dbReference type="PANTHER" id="PTHR44846">
    <property type="entry name" value="MANNOSYL-D-GLYCERATE TRANSPORT/METABOLISM SYSTEM REPRESSOR MNGR-RELATED"/>
    <property type="match status" value="1"/>
</dbReference>
<dbReference type="GO" id="GO:0045892">
    <property type="term" value="P:negative regulation of DNA-templated transcription"/>
    <property type="evidence" value="ECO:0007669"/>
    <property type="project" value="TreeGrafter"/>
</dbReference>
<feature type="region of interest" description="Disordered" evidence="4">
    <location>
        <begin position="248"/>
        <end position="271"/>
    </location>
</feature>
<protein>
    <submittedName>
        <fullName evidence="6">GntR family transcriptional regulator</fullName>
    </submittedName>
</protein>
<keyword evidence="7" id="KW-1185">Reference proteome</keyword>
<dbReference type="GO" id="GO:0003677">
    <property type="term" value="F:DNA binding"/>
    <property type="evidence" value="ECO:0007669"/>
    <property type="project" value="UniProtKB-KW"/>
</dbReference>
<evidence type="ECO:0000256" key="4">
    <source>
        <dbReference type="SAM" id="MobiDB-lite"/>
    </source>
</evidence>